<dbReference type="CDD" id="cd01630">
    <property type="entry name" value="HAD_KDO-like"/>
    <property type="match status" value="1"/>
</dbReference>
<dbReference type="FunFam" id="3.40.50.1000:FF:000029">
    <property type="entry name" value="3-deoxy-D-manno-octulosonate 8-phosphate phosphatase KdsC"/>
    <property type="match status" value="1"/>
</dbReference>
<dbReference type="GO" id="GO:0016788">
    <property type="term" value="F:hydrolase activity, acting on ester bonds"/>
    <property type="evidence" value="ECO:0007669"/>
    <property type="project" value="InterPro"/>
</dbReference>
<evidence type="ECO:0000256" key="1">
    <source>
        <dbReference type="ARBA" id="ARBA00001946"/>
    </source>
</evidence>
<dbReference type="GO" id="GO:0008781">
    <property type="term" value="F:N-acylneuraminate cytidylyltransferase activity"/>
    <property type="evidence" value="ECO:0007669"/>
    <property type="project" value="TreeGrafter"/>
</dbReference>
<evidence type="ECO:0000256" key="2">
    <source>
        <dbReference type="ARBA" id="ARBA00005893"/>
    </source>
</evidence>
<dbReference type="PANTHER" id="PTHR21485">
    <property type="entry name" value="HAD SUPERFAMILY MEMBERS CMAS AND KDSC"/>
    <property type="match status" value="1"/>
</dbReference>
<proteinExistence type="inferred from homology"/>
<evidence type="ECO:0000256" key="5">
    <source>
        <dbReference type="ARBA" id="ARBA00022801"/>
    </source>
</evidence>
<keyword evidence="6" id="KW-0460">Magnesium</keyword>
<dbReference type="SUPFAM" id="SSF56784">
    <property type="entry name" value="HAD-like"/>
    <property type="match status" value="1"/>
</dbReference>
<dbReference type="OrthoDB" id="9805604at2"/>
<dbReference type="PANTHER" id="PTHR21485:SF3">
    <property type="entry name" value="N-ACYLNEURAMINATE CYTIDYLYLTRANSFERASE"/>
    <property type="match status" value="1"/>
</dbReference>
<evidence type="ECO:0000313" key="7">
    <source>
        <dbReference type="EMBL" id="AEV31835.1"/>
    </source>
</evidence>
<dbReference type="STRING" id="926562.Oweho_0822"/>
<evidence type="ECO:0000256" key="4">
    <source>
        <dbReference type="ARBA" id="ARBA00022723"/>
    </source>
</evidence>
<dbReference type="SFLD" id="SFLDG01138">
    <property type="entry name" value="C1.6.2:_Deoxy-d-mannose-octulo"/>
    <property type="match status" value="1"/>
</dbReference>
<organism evidence="7 8">
    <name type="scientific">Owenweeksia hongkongensis (strain DSM 17368 / CIP 108786 / JCM 12287 / NRRL B-23963 / UST20020801)</name>
    <dbReference type="NCBI Taxonomy" id="926562"/>
    <lineage>
        <taxon>Bacteria</taxon>
        <taxon>Pseudomonadati</taxon>
        <taxon>Bacteroidota</taxon>
        <taxon>Flavobacteriia</taxon>
        <taxon>Flavobacteriales</taxon>
        <taxon>Owenweeksiaceae</taxon>
        <taxon>Owenweeksia</taxon>
    </lineage>
</organism>
<dbReference type="HOGENOM" id="CLU_1218317_0_0_10"/>
<dbReference type="NCBIfam" id="TIGR01670">
    <property type="entry name" value="KdsC-phosphatas"/>
    <property type="match status" value="1"/>
</dbReference>
<keyword evidence="4" id="KW-0479">Metal-binding</keyword>
<protein>
    <submittedName>
        <fullName evidence="7">3-deoxy-D-manno-octulosonate 8-phosphate phosphatase, YrbI family</fullName>
    </submittedName>
</protein>
<dbReference type="EMBL" id="CP003156">
    <property type="protein sequence ID" value="AEV31835.1"/>
    <property type="molecule type" value="Genomic_DNA"/>
</dbReference>
<gene>
    <name evidence="7" type="ordered locus">Oweho_0822</name>
</gene>
<dbReference type="GO" id="GO:0046872">
    <property type="term" value="F:metal ion binding"/>
    <property type="evidence" value="ECO:0007669"/>
    <property type="project" value="UniProtKB-KW"/>
</dbReference>
<dbReference type="Proteomes" id="UP000005631">
    <property type="component" value="Chromosome"/>
</dbReference>
<comment type="subunit">
    <text evidence="3">Homotetramer.</text>
</comment>
<accession>G8R285</accession>
<keyword evidence="8" id="KW-1185">Reference proteome</keyword>
<reference evidence="7 8" key="1">
    <citation type="journal article" date="2012" name="Stand. Genomic Sci.">
        <title>Genome sequence of the orange-pigmented seawater bacterium Owenweeksia hongkongensis type strain (UST20020801(T)).</title>
        <authorList>
            <person name="Riedel T."/>
            <person name="Held B."/>
            <person name="Nolan M."/>
            <person name="Lucas S."/>
            <person name="Lapidus A."/>
            <person name="Tice H."/>
            <person name="Del Rio T.G."/>
            <person name="Cheng J.F."/>
            <person name="Han C."/>
            <person name="Tapia R."/>
            <person name="Goodwin L.A."/>
            <person name="Pitluck S."/>
            <person name="Liolios K."/>
            <person name="Mavromatis K."/>
            <person name="Pagani I."/>
            <person name="Ivanova N."/>
            <person name="Mikhailova N."/>
            <person name="Pati A."/>
            <person name="Chen A."/>
            <person name="Palaniappan K."/>
            <person name="Rohde M."/>
            <person name="Tindall B.J."/>
            <person name="Detter J.C."/>
            <person name="Goker M."/>
            <person name="Woyke T."/>
            <person name="Bristow J."/>
            <person name="Eisen J.A."/>
            <person name="Markowitz V."/>
            <person name="Hugenholtz P."/>
            <person name="Klenk H.P."/>
            <person name="Kyrpides N.C."/>
        </authorList>
    </citation>
    <scope>NUCLEOTIDE SEQUENCE</scope>
    <source>
        <strain evidence="8">DSM 17368 / JCM 12287 / NRRL B-23963</strain>
    </source>
</reference>
<dbReference type="AlphaFoldDB" id="G8R285"/>
<dbReference type="InterPro" id="IPR010023">
    <property type="entry name" value="KdsC_fam"/>
</dbReference>
<comment type="cofactor">
    <cofactor evidence="1">
        <name>Mg(2+)</name>
        <dbReference type="ChEBI" id="CHEBI:18420"/>
    </cofactor>
</comment>
<dbReference type="InterPro" id="IPR036412">
    <property type="entry name" value="HAD-like_sf"/>
</dbReference>
<keyword evidence="5" id="KW-0378">Hydrolase</keyword>
<dbReference type="Pfam" id="PF00702">
    <property type="entry name" value="Hydrolase"/>
    <property type="match status" value="1"/>
</dbReference>
<dbReference type="eggNOG" id="COG1778">
    <property type="taxonomic scope" value="Bacteria"/>
</dbReference>
<dbReference type="RefSeq" id="WP_014201196.1">
    <property type="nucleotide sequence ID" value="NC_016599.1"/>
</dbReference>
<evidence type="ECO:0000313" key="8">
    <source>
        <dbReference type="Proteomes" id="UP000005631"/>
    </source>
</evidence>
<name>G8R285_OWEHD</name>
<evidence type="ECO:0000256" key="3">
    <source>
        <dbReference type="ARBA" id="ARBA00011881"/>
    </source>
</evidence>
<dbReference type="SFLD" id="SFLDG01136">
    <property type="entry name" value="C1.6:_Phosphoserine_Phosphatas"/>
    <property type="match status" value="1"/>
</dbReference>
<comment type="similarity">
    <text evidence="2">Belongs to the KdsC family.</text>
</comment>
<dbReference type="Gene3D" id="3.40.50.1000">
    <property type="entry name" value="HAD superfamily/HAD-like"/>
    <property type="match status" value="1"/>
</dbReference>
<dbReference type="InterPro" id="IPR023214">
    <property type="entry name" value="HAD_sf"/>
</dbReference>
<evidence type="ECO:0000256" key="6">
    <source>
        <dbReference type="ARBA" id="ARBA00022842"/>
    </source>
</evidence>
<dbReference type="SFLD" id="SFLDS00003">
    <property type="entry name" value="Haloacid_Dehalogenase"/>
    <property type="match status" value="1"/>
</dbReference>
<dbReference type="KEGG" id="oho:Oweho_0822"/>
<dbReference type="InterPro" id="IPR050793">
    <property type="entry name" value="CMP-NeuNAc_synthase"/>
</dbReference>
<sequence>MADTSLFVSNIQYLVKKGLLRNEPSSFDLDTLLEVSKTTSIPVEHLLHKNLEKRESIRNRAIKMLIMDCDGVLTDGAMIFSKNGDEIKRFNAKDGQGIKQCRENGINTGIISAGISTGLVEKRAEMLGVKHVYVGKQPKLEILNDWLLELNLKFEDIAYIGDDVTDIPILEKVGASFCPADAVSAVKQTAEVVLSLNGGAGCVRELIEDYLV</sequence>